<dbReference type="SMART" id="SM00086">
    <property type="entry name" value="PAC"/>
    <property type="match status" value="2"/>
</dbReference>
<dbReference type="SUPFAM" id="SSF58104">
    <property type="entry name" value="Methyl-accepting chemotaxis protein (MCP) signaling domain"/>
    <property type="match status" value="1"/>
</dbReference>
<evidence type="ECO:0000259" key="3">
    <source>
        <dbReference type="PROSITE" id="PS50112"/>
    </source>
</evidence>
<feature type="domain" description="PAC" evidence="4">
    <location>
        <begin position="81"/>
        <end position="133"/>
    </location>
</feature>
<evidence type="ECO:0000259" key="4">
    <source>
        <dbReference type="PROSITE" id="PS50113"/>
    </source>
</evidence>
<proteinExistence type="predicted"/>
<dbReference type="PRINTS" id="PR00260">
    <property type="entry name" value="CHEMTRNSDUCR"/>
</dbReference>
<dbReference type="Gene3D" id="1.10.287.950">
    <property type="entry name" value="Methyl-accepting chemotaxis protein"/>
    <property type="match status" value="1"/>
</dbReference>
<dbReference type="Pfam" id="PF00015">
    <property type="entry name" value="MCPsignal"/>
    <property type="match status" value="1"/>
</dbReference>
<dbReference type="SMART" id="SM00283">
    <property type="entry name" value="MA"/>
    <property type="match status" value="1"/>
</dbReference>
<dbReference type="InterPro" id="IPR004089">
    <property type="entry name" value="MCPsignal_dom"/>
</dbReference>
<dbReference type="AlphaFoldDB" id="A0A4R6WW99"/>
<dbReference type="GO" id="GO:0006935">
    <property type="term" value="P:chemotaxis"/>
    <property type="evidence" value="ECO:0007669"/>
    <property type="project" value="InterPro"/>
</dbReference>
<reference evidence="5 6" key="1">
    <citation type="submission" date="2019-03" db="EMBL/GenBank/DDBJ databases">
        <title>Genomic Encyclopedia of Type Strains, Phase III (KMG-III): the genomes of soil and plant-associated and newly described type strains.</title>
        <authorList>
            <person name="Whitman W."/>
        </authorList>
    </citation>
    <scope>NUCLEOTIDE SEQUENCE [LARGE SCALE GENOMIC DNA]</scope>
    <source>
        <strain evidence="5 6">CGMCC 1.7660</strain>
    </source>
</reference>
<dbReference type="GO" id="GO:0004888">
    <property type="term" value="F:transmembrane signaling receptor activity"/>
    <property type="evidence" value="ECO:0007669"/>
    <property type="project" value="InterPro"/>
</dbReference>
<evidence type="ECO:0000259" key="2">
    <source>
        <dbReference type="PROSITE" id="PS50111"/>
    </source>
</evidence>
<dbReference type="InterPro" id="IPR013655">
    <property type="entry name" value="PAS_fold_3"/>
</dbReference>
<dbReference type="CDD" id="cd00130">
    <property type="entry name" value="PAS"/>
    <property type="match status" value="2"/>
</dbReference>
<dbReference type="EMBL" id="SNYW01000006">
    <property type="protein sequence ID" value="TDQ84470.1"/>
    <property type="molecule type" value="Genomic_DNA"/>
</dbReference>
<evidence type="ECO:0000313" key="5">
    <source>
        <dbReference type="EMBL" id="TDQ84470.1"/>
    </source>
</evidence>
<dbReference type="PROSITE" id="PS50112">
    <property type="entry name" value="PAS"/>
    <property type="match status" value="1"/>
</dbReference>
<dbReference type="InterPro" id="IPR001610">
    <property type="entry name" value="PAC"/>
</dbReference>
<dbReference type="InterPro" id="IPR000700">
    <property type="entry name" value="PAS-assoc_C"/>
</dbReference>
<dbReference type="InterPro" id="IPR050903">
    <property type="entry name" value="Bact_Chemotaxis_MeTrfase"/>
</dbReference>
<dbReference type="Pfam" id="PF08447">
    <property type="entry name" value="PAS_3"/>
    <property type="match status" value="2"/>
</dbReference>
<dbReference type="RefSeq" id="WP_133612495.1">
    <property type="nucleotide sequence ID" value="NZ_SNYW01000006.1"/>
</dbReference>
<evidence type="ECO:0000256" key="1">
    <source>
        <dbReference type="PROSITE-ProRule" id="PRU00284"/>
    </source>
</evidence>
<dbReference type="PROSITE" id="PS50113">
    <property type="entry name" value="PAC"/>
    <property type="match status" value="2"/>
</dbReference>
<accession>A0A4R6WW99</accession>
<dbReference type="InterPro" id="IPR035965">
    <property type="entry name" value="PAS-like_dom_sf"/>
</dbReference>
<feature type="domain" description="PAC" evidence="4">
    <location>
        <begin position="203"/>
        <end position="255"/>
    </location>
</feature>
<comment type="caution">
    <text evidence="5">The sequence shown here is derived from an EMBL/GenBank/DDBJ whole genome shotgun (WGS) entry which is preliminary data.</text>
</comment>
<dbReference type="SUPFAM" id="SSF55785">
    <property type="entry name" value="PYP-like sensor domain (PAS domain)"/>
    <property type="match status" value="2"/>
</dbReference>
<dbReference type="Proteomes" id="UP000295783">
    <property type="component" value="Unassembled WGS sequence"/>
</dbReference>
<dbReference type="SMART" id="SM00091">
    <property type="entry name" value="PAS"/>
    <property type="match status" value="2"/>
</dbReference>
<feature type="domain" description="Methyl-accepting transducer" evidence="2">
    <location>
        <begin position="264"/>
        <end position="479"/>
    </location>
</feature>
<keyword evidence="1" id="KW-0807">Transducer</keyword>
<keyword evidence="6" id="KW-1185">Reference proteome</keyword>
<dbReference type="Gene3D" id="3.30.450.20">
    <property type="entry name" value="PAS domain"/>
    <property type="match status" value="2"/>
</dbReference>
<dbReference type="GO" id="GO:0016020">
    <property type="term" value="C:membrane"/>
    <property type="evidence" value="ECO:0007669"/>
    <property type="project" value="InterPro"/>
</dbReference>
<dbReference type="OrthoDB" id="9765776at2"/>
<dbReference type="PANTHER" id="PTHR24422:SF10">
    <property type="entry name" value="CHEMOTAXIS PROTEIN METHYLTRANSFERASE 2"/>
    <property type="match status" value="1"/>
</dbReference>
<dbReference type="NCBIfam" id="TIGR00229">
    <property type="entry name" value="sensory_box"/>
    <property type="match status" value="2"/>
</dbReference>
<feature type="domain" description="PAS" evidence="3">
    <location>
        <begin position="127"/>
        <end position="174"/>
    </location>
</feature>
<gene>
    <name evidence="5" type="ORF">A8950_1026</name>
</gene>
<dbReference type="InterPro" id="IPR000014">
    <property type="entry name" value="PAS"/>
</dbReference>
<dbReference type="PROSITE" id="PS50111">
    <property type="entry name" value="CHEMOTAXIS_TRANSDUC_2"/>
    <property type="match status" value="1"/>
</dbReference>
<sequence length="499" mass="53925">MFRFWRGNQAAILNALDRSQAMIEFMPDGTILNANANFLAAMGYGLEEIRGRHHAMFVEPAHRDSDAYRQFWESLRRGEFQAAEFPRIAKGGRQIWIEASYNPILDRRGRVTSIVKYATDITQKKNQAADLQGQIEALNRSQAVIQFQLDGTIIDANRNFLDVMGYELEEIKGKHHGMFADPAYRQSEEYRSFWLALQAGKFQAGQFRRLGKGGREVWIEASYNPIFDAKGQPYKVVKFATDLSPRKAQTAALASDFEANVKSLVQSLAGAAEQVKLTAQDLATSADLTNQQSNSVASATEQLSASVGEIARQTAESGSIVGRAVDQARNSEQMVSALVTAAERIGAVTELINGIAGQTNLLALNATIEAARAGEAGKGFAVVASEVKSLATQTARATEEISQQIRSIQEASQTAASSINEIGAVISRVSGISVSISGAVEEQSAATREVAGNITGVTHAAESTGRSSGQMLQLASTLADQAGNLEERVERFLATVRAM</sequence>
<name>A0A4R6WW99_9PROT</name>
<evidence type="ECO:0000313" key="6">
    <source>
        <dbReference type="Proteomes" id="UP000295783"/>
    </source>
</evidence>
<dbReference type="GO" id="GO:0007165">
    <property type="term" value="P:signal transduction"/>
    <property type="evidence" value="ECO:0007669"/>
    <property type="project" value="UniProtKB-KW"/>
</dbReference>
<organism evidence="5 6">
    <name type="scientific">Dongia mobilis</name>
    <dbReference type="NCBI Taxonomy" id="578943"/>
    <lineage>
        <taxon>Bacteria</taxon>
        <taxon>Pseudomonadati</taxon>
        <taxon>Pseudomonadota</taxon>
        <taxon>Alphaproteobacteria</taxon>
        <taxon>Rhodospirillales</taxon>
        <taxon>Dongiaceae</taxon>
        <taxon>Dongia</taxon>
    </lineage>
</organism>
<dbReference type="InterPro" id="IPR004090">
    <property type="entry name" value="Chemotax_Me-accpt_rcpt"/>
</dbReference>
<dbReference type="PANTHER" id="PTHR24422">
    <property type="entry name" value="CHEMOTAXIS PROTEIN METHYLTRANSFERASE"/>
    <property type="match status" value="1"/>
</dbReference>
<protein>
    <submittedName>
        <fullName evidence="5">Methyl-accepting chemotaxis sensory transducer with Pas/Pac sensor</fullName>
    </submittedName>
</protein>